<evidence type="ECO:0000313" key="2">
    <source>
        <dbReference type="EMBL" id="GMH10798.1"/>
    </source>
</evidence>
<sequence length="89" mass="10286">MRLCGYVGSSKELKIEEIHYRRREQAGQQREKKTDGDPGIQVLPNVCPKAVVTYSSFRQARDRLHYLSRVALEFPSLIAGWTPKQILRN</sequence>
<keyword evidence="3" id="KW-1185">Reference proteome</keyword>
<dbReference type="AlphaFoldDB" id="A0AAD3XN98"/>
<evidence type="ECO:0000256" key="1">
    <source>
        <dbReference type="SAM" id="MobiDB-lite"/>
    </source>
</evidence>
<evidence type="ECO:0000313" key="3">
    <source>
        <dbReference type="Proteomes" id="UP001279734"/>
    </source>
</evidence>
<name>A0AAD3XN98_NEPGR</name>
<proteinExistence type="predicted"/>
<protein>
    <submittedName>
        <fullName evidence="2">Uncharacterized protein</fullName>
    </submittedName>
</protein>
<dbReference type="EMBL" id="BSYO01000010">
    <property type="protein sequence ID" value="GMH10798.1"/>
    <property type="molecule type" value="Genomic_DNA"/>
</dbReference>
<gene>
    <name evidence="2" type="ORF">Nepgr_012639</name>
</gene>
<feature type="region of interest" description="Disordered" evidence="1">
    <location>
        <begin position="22"/>
        <end position="41"/>
    </location>
</feature>
<reference evidence="2" key="1">
    <citation type="submission" date="2023-05" db="EMBL/GenBank/DDBJ databases">
        <title>Nepenthes gracilis genome sequencing.</title>
        <authorList>
            <person name="Fukushima K."/>
        </authorList>
    </citation>
    <scope>NUCLEOTIDE SEQUENCE</scope>
    <source>
        <strain evidence="2">SING2019-196</strain>
    </source>
</reference>
<feature type="compositionally biased region" description="Basic and acidic residues" evidence="1">
    <location>
        <begin position="22"/>
        <end position="36"/>
    </location>
</feature>
<dbReference type="Proteomes" id="UP001279734">
    <property type="component" value="Unassembled WGS sequence"/>
</dbReference>
<accession>A0AAD3XN98</accession>
<comment type="caution">
    <text evidence="2">The sequence shown here is derived from an EMBL/GenBank/DDBJ whole genome shotgun (WGS) entry which is preliminary data.</text>
</comment>
<organism evidence="2 3">
    <name type="scientific">Nepenthes gracilis</name>
    <name type="common">Slender pitcher plant</name>
    <dbReference type="NCBI Taxonomy" id="150966"/>
    <lineage>
        <taxon>Eukaryota</taxon>
        <taxon>Viridiplantae</taxon>
        <taxon>Streptophyta</taxon>
        <taxon>Embryophyta</taxon>
        <taxon>Tracheophyta</taxon>
        <taxon>Spermatophyta</taxon>
        <taxon>Magnoliopsida</taxon>
        <taxon>eudicotyledons</taxon>
        <taxon>Gunneridae</taxon>
        <taxon>Pentapetalae</taxon>
        <taxon>Caryophyllales</taxon>
        <taxon>Nepenthaceae</taxon>
        <taxon>Nepenthes</taxon>
    </lineage>
</organism>